<name>A0ACC2J8H4_9PEZI</name>
<protein>
    <submittedName>
        <fullName evidence="1">Uncharacterized protein</fullName>
    </submittedName>
</protein>
<accession>A0ACC2J8H4</accession>
<evidence type="ECO:0000313" key="2">
    <source>
        <dbReference type="Proteomes" id="UP001153334"/>
    </source>
</evidence>
<organism evidence="1 2">
    <name type="scientific">Nemania bipapillata</name>
    <dbReference type="NCBI Taxonomy" id="110536"/>
    <lineage>
        <taxon>Eukaryota</taxon>
        <taxon>Fungi</taxon>
        <taxon>Dikarya</taxon>
        <taxon>Ascomycota</taxon>
        <taxon>Pezizomycotina</taxon>
        <taxon>Sordariomycetes</taxon>
        <taxon>Xylariomycetidae</taxon>
        <taxon>Xylariales</taxon>
        <taxon>Xylariaceae</taxon>
        <taxon>Nemania</taxon>
    </lineage>
</organism>
<comment type="caution">
    <text evidence="1">The sequence shown here is derived from an EMBL/GenBank/DDBJ whole genome shotgun (WGS) entry which is preliminary data.</text>
</comment>
<dbReference type="Proteomes" id="UP001153334">
    <property type="component" value="Unassembled WGS sequence"/>
</dbReference>
<proteinExistence type="predicted"/>
<dbReference type="EMBL" id="JAPESX010000046">
    <property type="protein sequence ID" value="KAJ8123735.1"/>
    <property type="molecule type" value="Genomic_DNA"/>
</dbReference>
<reference evidence="1" key="1">
    <citation type="submission" date="2022-11" db="EMBL/GenBank/DDBJ databases">
        <title>Genome Sequence of Nemania bipapillata.</title>
        <authorList>
            <person name="Buettner E."/>
        </authorList>
    </citation>
    <scope>NUCLEOTIDE SEQUENCE</scope>
    <source>
        <strain evidence="1">CP14</strain>
    </source>
</reference>
<evidence type="ECO:0000313" key="1">
    <source>
        <dbReference type="EMBL" id="KAJ8123735.1"/>
    </source>
</evidence>
<gene>
    <name evidence="1" type="ORF">ONZ43_g382</name>
</gene>
<keyword evidence="2" id="KW-1185">Reference proteome</keyword>
<sequence>MRATSFVATLCAIGVSAGILPTTREVETRDVSTGTWYLVGFPPDCGSFGCNVNYAVFGAENAVPGAPAFGLHCNTWGSCSNAFPGSDANAKFAWIVHGPLTITQTFPYGDKNVTVTAVVDWDGQNLVSFKIPVTVDES</sequence>